<dbReference type="EMBL" id="JBHFFA010000008">
    <property type="protein sequence ID" value="KAL2608438.1"/>
    <property type="molecule type" value="Genomic_DNA"/>
</dbReference>
<dbReference type="Pfam" id="PF03194">
    <property type="entry name" value="LUC7"/>
    <property type="match status" value="1"/>
</dbReference>
<keyword evidence="4" id="KW-1185">Reference proteome</keyword>
<name>A0ABD1XHK2_9MARC</name>
<evidence type="ECO:0000313" key="3">
    <source>
        <dbReference type="EMBL" id="KAL2608438.1"/>
    </source>
</evidence>
<evidence type="ECO:0000313" key="4">
    <source>
        <dbReference type="Proteomes" id="UP001605036"/>
    </source>
</evidence>
<evidence type="ECO:0008006" key="5">
    <source>
        <dbReference type="Google" id="ProtNLM"/>
    </source>
</evidence>
<dbReference type="Proteomes" id="UP001605036">
    <property type="component" value="Unassembled WGS sequence"/>
</dbReference>
<organism evidence="3 4">
    <name type="scientific">Riccia fluitans</name>
    <dbReference type="NCBI Taxonomy" id="41844"/>
    <lineage>
        <taxon>Eukaryota</taxon>
        <taxon>Viridiplantae</taxon>
        <taxon>Streptophyta</taxon>
        <taxon>Embryophyta</taxon>
        <taxon>Marchantiophyta</taxon>
        <taxon>Marchantiopsida</taxon>
        <taxon>Marchantiidae</taxon>
        <taxon>Marchantiales</taxon>
        <taxon>Ricciaceae</taxon>
        <taxon>Riccia</taxon>
    </lineage>
</organism>
<dbReference type="InterPro" id="IPR004882">
    <property type="entry name" value="Luc7-rel"/>
</dbReference>
<comment type="similarity">
    <text evidence="1">Belongs to the Luc7 family.</text>
</comment>
<feature type="compositionally biased region" description="Basic and acidic residues" evidence="2">
    <location>
        <begin position="315"/>
        <end position="408"/>
    </location>
</feature>
<feature type="compositionally biased region" description="Basic and acidic residues" evidence="2">
    <location>
        <begin position="263"/>
        <end position="308"/>
    </location>
</feature>
<dbReference type="PANTHER" id="PTHR12375">
    <property type="entry name" value="RNA-BINDING PROTEIN LUC7-RELATED"/>
    <property type="match status" value="1"/>
</dbReference>
<feature type="region of interest" description="Disordered" evidence="2">
    <location>
        <begin position="263"/>
        <end position="423"/>
    </location>
</feature>
<comment type="caution">
    <text evidence="3">The sequence shown here is derived from an EMBL/GenBank/DDBJ whole genome shotgun (WGS) entry which is preliminary data.</text>
</comment>
<reference evidence="3 4" key="1">
    <citation type="submission" date="2024-09" db="EMBL/GenBank/DDBJ databases">
        <title>Chromosome-scale assembly of Riccia fluitans.</title>
        <authorList>
            <person name="Paukszto L."/>
            <person name="Sawicki J."/>
            <person name="Karawczyk K."/>
            <person name="Piernik-Szablinska J."/>
            <person name="Szczecinska M."/>
            <person name="Mazdziarz M."/>
        </authorList>
    </citation>
    <scope>NUCLEOTIDE SEQUENCE [LARGE SCALE GENOMIC DNA]</scope>
    <source>
        <strain evidence="3">Rf_01</strain>
        <tissue evidence="3">Aerial parts of the thallus</tissue>
    </source>
</reference>
<sequence>MSPTWQGPGGLELQRERGYTRLQIFKRRTDTESPEQALFTMDPKALLDELMGKDRDLPLDQQKKKKLRFDDPKVCHYHLVAFCPHDLFPNTKSDLGACEKIHDDGLRAEFLKSNRVSQYEAEFLGYLERLIADLERKIKRCHERLDKEMPLTEHARANSDRISAIAMEVQALLKQAEREGEDGLVDQAQATMNKVDLLNKEKDQLVRAVMPEFGNILEKEKRMQVCEVCGAMQASTDTEKRLASHLEGKQHLGYFRIRQTAEQLRKKKEEEREARRREREVEKTDGVEQKQKLEDLTPSEDTKDKEKSLNGVLSYEKERENDSRREHESRRERSRSRERSHRSYDRSRDRESDRDRGREMDKHREWGEKDRYGDRDRERDRYRERDWHRGDRDRDNYRGRDRDRDRDRGGRRRSRSRERDYRR</sequence>
<protein>
    <recommendedName>
        <fullName evidence="5">Luc7-like protein 3</fullName>
    </recommendedName>
</protein>
<gene>
    <name evidence="3" type="ORF">R1flu_027011</name>
</gene>
<evidence type="ECO:0000256" key="2">
    <source>
        <dbReference type="SAM" id="MobiDB-lite"/>
    </source>
</evidence>
<dbReference type="AlphaFoldDB" id="A0ABD1XHK2"/>
<proteinExistence type="inferred from homology"/>
<accession>A0ABD1XHK2</accession>
<evidence type="ECO:0000256" key="1">
    <source>
        <dbReference type="ARBA" id="ARBA00005655"/>
    </source>
</evidence>